<dbReference type="PANTHER" id="PTHR43031:SF16">
    <property type="entry name" value="OXIDOREDUCTASE"/>
    <property type="match status" value="1"/>
</dbReference>
<accession>A0A1H1WJ21</accession>
<sequence length="100" mass="11133">MDPISATNFMARLNSGEQLNVLDVREELEYLTYNIGGKNIPLSKLSSQLDKLGYNKTDELIVICTMGKRSETARILLNENGYVNARNLSGGLIAIQKDQQ</sequence>
<keyword evidence="3" id="KW-1185">Reference proteome</keyword>
<dbReference type="PROSITE" id="PS50206">
    <property type="entry name" value="RHODANESE_3"/>
    <property type="match status" value="1"/>
</dbReference>
<dbReference type="CDD" id="cd00158">
    <property type="entry name" value="RHOD"/>
    <property type="match status" value="1"/>
</dbReference>
<dbReference type="AlphaFoldDB" id="A0A1H1WJ21"/>
<keyword evidence="2" id="KW-0808">Transferase</keyword>
<dbReference type="Proteomes" id="UP000199679">
    <property type="component" value="Chromosome I"/>
</dbReference>
<keyword evidence="2" id="KW-0548">Nucleotidyltransferase</keyword>
<dbReference type="Gene3D" id="3.40.250.10">
    <property type="entry name" value="Rhodanese-like domain"/>
    <property type="match status" value="1"/>
</dbReference>
<feature type="domain" description="Rhodanese" evidence="1">
    <location>
        <begin position="15"/>
        <end position="100"/>
    </location>
</feature>
<dbReference type="GO" id="GO:0016779">
    <property type="term" value="F:nucleotidyltransferase activity"/>
    <property type="evidence" value="ECO:0007669"/>
    <property type="project" value="UniProtKB-KW"/>
</dbReference>
<dbReference type="OrthoDB" id="9808735at2"/>
<dbReference type="RefSeq" id="WP_091372327.1">
    <property type="nucleotide sequence ID" value="NZ_LT629740.1"/>
</dbReference>
<reference evidence="2 3" key="1">
    <citation type="submission" date="2016-10" db="EMBL/GenBank/DDBJ databases">
        <authorList>
            <person name="de Groot N.N."/>
        </authorList>
    </citation>
    <scope>NUCLEOTIDE SEQUENCE [LARGE SCALE GENOMIC DNA]</scope>
    <source>
        <strain evidence="2 3">MP1X4</strain>
    </source>
</reference>
<dbReference type="Pfam" id="PF00581">
    <property type="entry name" value="Rhodanese"/>
    <property type="match status" value="1"/>
</dbReference>
<dbReference type="SUPFAM" id="SSF52821">
    <property type="entry name" value="Rhodanese/Cell cycle control phosphatase"/>
    <property type="match status" value="1"/>
</dbReference>
<dbReference type="InterPro" id="IPR036873">
    <property type="entry name" value="Rhodanese-like_dom_sf"/>
</dbReference>
<evidence type="ECO:0000313" key="2">
    <source>
        <dbReference type="EMBL" id="SDS97317.1"/>
    </source>
</evidence>
<name>A0A1H1WJ21_MUCMA</name>
<dbReference type="PANTHER" id="PTHR43031">
    <property type="entry name" value="FAD-DEPENDENT OXIDOREDUCTASE"/>
    <property type="match status" value="1"/>
</dbReference>
<protein>
    <submittedName>
        <fullName evidence="2">Adenylyltransferase and sulfurtransferase</fullName>
    </submittedName>
</protein>
<dbReference type="EMBL" id="LT629740">
    <property type="protein sequence ID" value="SDS97317.1"/>
    <property type="molecule type" value="Genomic_DNA"/>
</dbReference>
<organism evidence="2 3">
    <name type="scientific">Mucilaginibacter mallensis</name>
    <dbReference type="NCBI Taxonomy" id="652787"/>
    <lineage>
        <taxon>Bacteria</taxon>
        <taxon>Pseudomonadati</taxon>
        <taxon>Bacteroidota</taxon>
        <taxon>Sphingobacteriia</taxon>
        <taxon>Sphingobacteriales</taxon>
        <taxon>Sphingobacteriaceae</taxon>
        <taxon>Mucilaginibacter</taxon>
    </lineage>
</organism>
<evidence type="ECO:0000259" key="1">
    <source>
        <dbReference type="PROSITE" id="PS50206"/>
    </source>
</evidence>
<dbReference type="SMART" id="SM00450">
    <property type="entry name" value="RHOD"/>
    <property type="match status" value="1"/>
</dbReference>
<gene>
    <name evidence="2" type="ORF">SAMN05216490_2208</name>
</gene>
<dbReference type="InterPro" id="IPR001763">
    <property type="entry name" value="Rhodanese-like_dom"/>
</dbReference>
<proteinExistence type="predicted"/>
<evidence type="ECO:0000313" key="3">
    <source>
        <dbReference type="Proteomes" id="UP000199679"/>
    </source>
</evidence>
<dbReference type="STRING" id="652787.SAMN05216490_2208"/>
<dbReference type="InterPro" id="IPR050229">
    <property type="entry name" value="GlpE_sulfurtransferase"/>
</dbReference>